<accession>A0A7W9W6E3</accession>
<keyword evidence="1" id="KW-0732">Signal</keyword>
<gene>
    <name evidence="3" type="ORF">HNQ39_001726</name>
</gene>
<evidence type="ECO:0000313" key="4">
    <source>
        <dbReference type="Proteomes" id="UP000520814"/>
    </source>
</evidence>
<proteinExistence type="predicted"/>
<keyword evidence="4" id="KW-1185">Reference proteome</keyword>
<feature type="domain" description="SCP" evidence="2">
    <location>
        <begin position="33"/>
        <end position="186"/>
    </location>
</feature>
<dbReference type="RefSeq" id="WP_184193945.1">
    <property type="nucleotide sequence ID" value="NZ_JACHGW010000002.1"/>
</dbReference>
<reference evidence="3 4" key="1">
    <citation type="submission" date="2020-08" db="EMBL/GenBank/DDBJ databases">
        <title>Genomic Encyclopedia of Type Strains, Phase IV (KMG-IV): sequencing the most valuable type-strain genomes for metagenomic binning, comparative biology and taxonomic classification.</title>
        <authorList>
            <person name="Goeker M."/>
        </authorList>
    </citation>
    <scope>NUCLEOTIDE SEQUENCE [LARGE SCALE GENOMIC DNA]</scope>
    <source>
        <strain evidence="3 4">DSM 23562</strain>
    </source>
</reference>
<dbReference type="CDD" id="cd05379">
    <property type="entry name" value="CAP_bacterial"/>
    <property type="match status" value="1"/>
</dbReference>
<evidence type="ECO:0000313" key="3">
    <source>
        <dbReference type="EMBL" id="MBB6049935.1"/>
    </source>
</evidence>
<comment type="caution">
    <text evidence="3">The sequence shown here is derived from an EMBL/GenBank/DDBJ whole genome shotgun (WGS) entry which is preliminary data.</text>
</comment>
<evidence type="ECO:0000256" key="1">
    <source>
        <dbReference type="SAM" id="SignalP"/>
    </source>
</evidence>
<dbReference type="PANTHER" id="PTHR31157">
    <property type="entry name" value="SCP DOMAIN-CONTAINING PROTEIN"/>
    <property type="match status" value="1"/>
</dbReference>
<dbReference type="SUPFAM" id="SSF55797">
    <property type="entry name" value="PR-1-like"/>
    <property type="match status" value="1"/>
</dbReference>
<dbReference type="Pfam" id="PF00188">
    <property type="entry name" value="CAP"/>
    <property type="match status" value="1"/>
</dbReference>
<dbReference type="Gene3D" id="3.40.33.10">
    <property type="entry name" value="CAP"/>
    <property type="match status" value="1"/>
</dbReference>
<protein>
    <submittedName>
        <fullName evidence="3">Uncharacterized protein YkwD</fullName>
    </submittedName>
</protein>
<dbReference type="EMBL" id="JACHGW010000002">
    <property type="protein sequence ID" value="MBB6049935.1"/>
    <property type="molecule type" value="Genomic_DNA"/>
</dbReference>
<feature type="chain" id="PRO_5030802680" evidence="1">
    <location>
        <begin position="24"/>
        <end position="222"/>
    </location>
</feature>
<dbReference type="Proteomes" id="UP000520814">
    <property type="component" value="Unassembled WGS sequence"/>
</dbReference>
<name>A0A7W9W6E3_ARMRO</name>
<evidence type="ECO:0000259" key="2">
    <source>
        <dbReference type="Pfam" id="PF00188"/>
    </source>
</evidence>
<dbReference type="InterPro" id="IPR035940">
    <property type="entry name" value="CAP_sf"/>
</dbReference>
<sequence length="222" mass="24232">MKTTNLVLPVLLVSVALPVGISARNTPQQEVIAKINAYRATKKAQALVSDDVLNKSAQLYADVLSKTDKTGHTVEMTTPNGKTCKTFEERTGIAAIELAGGDLKKNYQFSYVNTAAIKAKAPERFWVNLKLGEILAYGQATPDAAVEGWKKSVQGHNENMLDPSWTHIGVGISKRPSGGFNWVVVFGTPNPDAKAMIALDGTFEGKPMPEKFQYYTKYVKKP</sequence>
<dbReference type="InterPro" id="IPR014044">
    <property type="entry name" value="CAP_dom"/>
</dbReference>
<feature type="signal peptide" evidence="1">
    <location>
        <begin position="1"/>
        <end position="23"/>
    </location>
</feature>
<dbReference type="AlphaFoldDB" id="A0A7W9W6E3"/>
<dbReference type="PANTHER" id="PTHR31157:SF1">
    <property type="entry name" value="SCP DOMAIN-CONTAINING PROTEIN"/>
    <property type="match status" value="1"/>
</dbReference>
<organism evidence="3 4">
    <name type="scientific">Armatimonas rosea</name>
    <dbReference type="NCBI Taxonomy" id="685828"/>
    <lineage>
        <taxon>Bacteria</taxon>
        <taxon>Bacillati</taxon>
        <taxon>Armatimonadota</taxon>
        <taxon>Armatimonadia</taxon>
        <taxon>Armatimonadales</taxon>
        <taxon>Armatimonadaceae</taxon>
        <taxon>Armatimonas</taxon>
    </lineage>
</organism>